<keyword evidence="4" id="KW-0812">Transmembrane</keyword>
<evidence type="ECO:0000256" key="1">
    <source>
        <dbReference type="ARBA" id="ARBA00005695"/>
    </source>
</evidence>
<protein>
    <recommendedName>
        <fullName evidence="5">Solute-binding protein family 5 domain-containing protein</fullName>
    </recommendedName>
</protein>
<dbReference type="Pfam" id="PF00496">
    <property type="entry name" value="SBP_bac_5"/>
    <property type="match status" value="1"/>
</dbReference>
<keyword evidence="2" id="KW-0813">Transport</keyword>
<proteinExistence type="inferred from homology"/>
<dbReference type="Gene3D" id="3.40.190.10">
    <property type="entry name" value="Periplasmic binding protein-like II"/>
    <property type="match status" value="1"/>
</dbReference>
<sequence>MKLKIRKITTLLIFFALIWESVPLINNSIQRNISDGENEKYPPILYGTTIFPQNADPHLSHDNKSLLLIELICEGLYTLDRTTNSTEIIPCLAAGNEEGVWSENGTQFTVNLRRNVYFHDGTSLTAYTVQNSFKRMMNSFSDENTRNPSLYQNFTPKATQNPAIPIVLNRTEVLSDYEIRFHLNYQYESFKSLLCLSGTKIVDSSISNSTLSSIELNRLIGTGPYELKKIGPEKLEFEPFDNYHGELPEIRKLNWILIPDATYLNQGTLSCDIDIIDEVIPDFQEDFEQSEYHSYTNGSPIVFCNWLSTQNQNLTSLIDFVHLSYDGPKKISFMMIHSFHDELEFMVACIILLPIVGIMWVPLLIKKRNERNL</sequence>
<dbReference type="PANTHER" id="PTHR30290:SF9">
    <property type="entry name" value="OLIGOPEPTIDE-BINDING PROTEIN APPA"/>
    <property type="match status" value="1"/>
</dbReference>
<comment type="similarity">
    <text evidence="1">Belongs to the bacterial solute-binding protein 5 family.</text>
</comment>
<dbReference type="EMBL" id="CP104013">
    <property type="protein sequence ID" value="UYP44505.1"/>
    <property type="molecule type" value="Genomic_DNA"/>
</dbReference>
<dbReference type="PANTHER" id="PTHR30290">
    <property type="entry name" value="PERIPLASMIC BINDING COMPONENT OF ABC TRANSPORTER"/>
    <property type="match status" value="1"/>
</dbReference>
<name>A0ABY6HLW6_9ARCH</name>
<keyword evidence="7" id="KW-1185">Reference proteome</keyword>
<keyword evidence="3" id="KW-0732">Signal</keyword>
<dbReference type="InterPro" id="IPR000914">
    <property type="entry name" value="SBP_5_dom"/>
</dbReference>
<feature type="transmembrane region" description="Helical" evidence="4">
    <location>
        <begin position="345"/>
        <end position="365"/>
    </location>
</feature>
<gene>
    <name evidence="6" type="ORF">NEF87_000790</name>
</gene>
<evidence type="ECO:0000256" key="4">
    <source>
        <dbReference type="SAM" id="Phobius"/>
    </source>
</evidence>
<accession>A0ABY6HLW6</accession>
<keyword evidence="4" id="KW-0472">Membrane</keyword>
<evidence type="ECO:0000256" key="2">
    <source>
        <dbReference type="ARBA" id="ARBA00022448"/>
    </source>
</evidence>
<evidence type="ECO:0000313" key="6">
    <source>
        <dbReference type="EMBL" id="UYP44505.1"/>
    </source>
</evidence>
<keyword evidence="4" id="KW-1133">Transmembrane helix</keyword>
<evidence type="ECO:0000259" key="5">
    <source>
        <dbReference type="Pfam" id="PF00496"/>
    </source>
</evidence>
<evidence type="ECO:0000256" key="3">
    <source>
        <dbReference type="ARBA" id="ARBA00022729"/>
    </source>
</evidence>
<dbReference type="SUPFAM" id="SSF53850">
    <property type="entry name" value="Periplasmic binding protein-like II"/>
    <property type="match status" value="1"/>
</dbReference>
<feature type="domain" description="Solute-binding protein family 5" evidence="5">
    <location>
        <begin position="88"/>
        <end position="295"/>
    </location>
</feature>
<dbReference type="InterPro" id="IPR039424">
    <property type="entry name" value="SBP_5"/>
</dbReference>
<evidence type="ECO:0000313" key="7">
    <source>
        <dbReference type="Proteomes" id="UP001208689"/>
    </source>
</evidence>
<organism evidence="6 7">
    <name type="scientific">Candidatus Lokiarchaeum ossiferum</name>
    <dbReference type="NCBI Taxonomy" id="2951803"/>
    <lineage>
        <taxon>Archaea</taxon>
        <taxon>Promethearchaeati</taxon>
        <taxon>Promethearchaeota</taxon>
        <taxon>Promethearchaeia</taxon>
        <taxon>Promethearchaeales</taxon>
        <taxon>Promethearchaeaceae</taxon>
        <taxon>Candidatus Lokiarchaeum</taxon>
    </lineage>
</organism>
<dbReference type="Proteomes" id="UP001208689">
    <property type="component" value="Chromosome"/>
</dbReference>
<reference evidence="6" key="1">
    <citation type="submission" date="2022-09" db="EMBL/GenBank/DDBJ databases">
        <title>Actin cytoskeleton and complex cell architecture in an #Asgard archaeon.</title>
        <authorList>
            <person name="Ponce Toledo R.I."/>
            <person name="Schleper C."/>
            <person name="Rodrigues Oliveira T."/>
            <person name="Wollweber F."/>
            <person name="Xu J."/>
            <person name="Rittmann S."/>
            <person name="Klingl A."/>
            <person name="Pilhofer M."/>
        </authorList>
    </citation>
    <scope>NUCLEOTIDE SEQUENCE</scope>
    <source>
        <strain evidence="6">B-35</strain>
    </source>
</reference>